<dbReference type="RefSeq" id="XP_018188908.1">
    <property type="nucleotide sequence ID" value="XM_018332329.1"/>
</dbReference>
<gene>
    <name evidence="2" type="ORF">L228DRAFT_246117</name>
</gene>
<feature type="domain" description="LYR motif-containing protein Cup1-like N-terminal" evidence="1">
    <location>
        <begin position="12"/>
        <end position="101"/>
    </location>
</feature>
<dbReference type="CDD" id="cd20273">
    <property type="entry name" value="Complex1_LYR_unchar"/>
    <property type="match status" value="1"/>
</dbReference>
<reference evidence="2 3" key="1">
    <citation type="journal article" date="2016" name="Fungal Biol.">
        <title>The genome of Xylona heveae provides a window into fungal endophytism.</title>
        <authorList>
            <person name="Gazis R."/>
            <person name="Kuo A."/>
            <person name="Riley R."/>
            <person name="LaButti K."/>
            <person name="Lipzen A."/>
            <person name="Lin J."/>
            <person name="Amirebrahimi M."/>
            <person name="Hesse C.N."/>
            <person name="Spatafora J.W."/>
            <person name="Henrissat B."/>
            <person name="Hainaut M."/>
            <person name="Grigoriev I.V."/>
            <person name="Hibbett D.S."/>
        </authorList>
    </citation>
    <scope>NUCLEOTIDE SEQUENCE [LARGE SCALE GENOMIC DNA]</scope>
    <source>
        <strain evidence="2 3">TC161</strain>
    </source>
</reference>
<protein>
    <recommendedName>
        <fullName evidence="1">LYR motif-containing protein Cup1-like N-terminal domain-containing protein</fullName>
    </recommendedName>
</protein>
<evidence type="ECO:0000259" key="1">
    <source>
        <dbReference type="Pfam" id="PF20263"/>
    </source>
</evidence>
<dbReference type="Proteomes" id="UP000076632">
    <property type="component" value="Unassembled WGS sequence"/>
</dbReference>
<organism evidence="2 3">
    <name type="scientific">Xylona heveae (strain CBS 132557 / TC161)</name>
    <dbReference type="NCBI Taxonomy" id="1328760"/>
    <lineage>
        <taxon>Eukaryota</taxon>
        <taxon>Fungi</taxon>
        <taxon>Dikarya</taxon>
        <taxon>Ascomycota</taxon>
        <taxon>Pezizomycotina</taxon>
        <taxon>Xylonomycetes</taxon>
        <taxon>Xylonales</taxon>
        <taxon>Xylonaceae</taxon>
        <taxon>Xylona</taxon>
    </lineage>
</organism>
<sequence>MVVRASSHPLHLLRSLLRECTYLPDPAARTYFHQYILQRFRKHTQENQSAASDSVRITQLLRSARRGLSVLQRANNGELKHLQKVLMHTYGRSGKRRRELLAEVSQSDIPADQNALETVRNNAQNKASGFTPSTRLLALAKSHQKRPSAELGKSSIKRLSPKIPETNIWGRRFPECRARNMRRKWFAGLLEKIQPPLPRHEWDRLCALATGKQKIFPFEMPQRRSCLNASDSSALAKVASWRTGASPFYPKKDMIEQPHVLTSRFMRRLWARIFMQTPTMSQDLSGKEWRVEWGSVHDGRIQLKRATSPSTLSLFEGVDEKGIKQKSPKS</sequence>
<keyword evidence="3" id="KW-1185">Reference proteome</keyword>
<accession>A0A165HDR3</accession>
<evidence type="ECO:0000313" key="3">
    <source>
        <dbReference type="Proteomes" id="UP000076632"/>
    </source>
</evidence>
<proteinExistence type="predicted"/>
<dbReference type="InParanoid" id="A0A165HDR3"/>
<name>A0A165HDR3_XYLHT</name>
<dbReference type="OrthoDB" id="5521299at2759"/>
<evidence type="ECO:0000313" key="2">
    <source>
        <dbReference type="EMBL" id="KZF23353.1"/>
    </source>
</evidence>
<dbReference type="EMBL" id="KV407457">
    <property type="protein sequence ID" value="KZF23353.1"/>
    <property type="molecule type" value="Genomic_DNA"/>
</dbReference>
<dbReference type="Pfam" id="PF20263">
    <property type="entry name" value="LYRM2-like"/>
    <property type="match status" value="1"/>
</dbReference>
<dbReference type="OMA" id="QWRHLFR"/>
<dbReference type="InterPro" id="IPR046896">
    <property type="entry name" value="Cup1-like_N"/>
</dbReference>
<dbReference type="AlphaFoldDB" id="A0A165HDR3"/>
<dbReference type="GeneID" id="28897466"/>